<feature type="region of interest" description="Disordered" evidence="1">
    <location>
        <begin position="88"/>
        <end position="150"/>
    </location>
</feature>
<reference evidence="4 5" key="1">
    <citation type="submission" date="2016-02" db="EMBL/GenBank/DDBJ databases">
        <title>Genome analysis of coral dinoflagellate symbionts highlights evolutionary adaptations to a symbiotic lifestyle.</title>
        <authorList>
            <person name="Aranda M."/>
            <person name="Li Y."/>
            <person name="Liew Y.J."/>
            <person name="Baumgarten S."/>
            <person name="Simakov O."/>
            <person name="Wilson M."/>
            <person name="Piel J."/>
            <person name="Ashoor H."/>
            <person name="Bougouffa S."/>
            <person name="Bajic V.B."/>
            <person name="Ryu T."/>
            <person name="Ravasi T."/>
            <person name="Bayer T."/>
            <person name="Micklem G."/>
            <person name="Kim H."/>
            <person name="Bhak J."/>
            <person name="Lajeunesse T.C."/>
            <person name="Voolstra C.R."/>
        </authorList>
    </citation>
    <scope>NUCLEOTIDE SEQUENCE [LARGE SCALE GENOMIC DNA]</scope>
    <source>
        <strain evidence="4 5">CCMP2467</strain>
    </source>
</reference>
<dbReference type="AlphaFoldDB" id="A0A1Q9EIH9"/>
<name>A0A1Q9EIH9_SYMMI</name>
<dbReference type="SUPFAM" id="SSF51045">
    <property type="entry name" value="WW domain"/>
    <property type="match status" value="1"/>
</dbReference>
<evidence type="ECO:0000313" key="5">
    <source>
        <dbReference type="Proteomes" id="UP000186817"/>
    </source>
</evidence>
<proteinExistence type="predicted"/>
<dbReference type="CDD" id="cd00201">
    <property type="entry name" value="WW"/>
    <property type="match status" value="1"/>
</dbReference>
<feature type="compositionally biased region" description="Acidic residues" evidence="1">
    <location>
        <begin position="37"/>
        <end position="51"/>
    </location>
</feature>
<evidence type="ECO:0000256" key="2">
    <source>
        <dbReference type="SAM" id="Phobius"/>
    </source>
</evidence>
<feature type="transmembrane region" description="Helical" evidence="2">
    <location>
        <begin position="347"/>
        <end position="366"/>
    </location>
</feature>
<protein>
    <recommendedName>
        <fullName evidence="3">WW domain-containing protein</fullName>
    </recommendedName>
</protein>
<organism evidence="4 5">
    <name type="scientific">Symbiodinium microadriaticum</name>
    <name type="common">Dinoflagellate</name>
    <name type="synonym">Zooxanthella microadriatica</name>
    <dbReference type="NCBI Taxonomy" id="2951"/>
    <lineage>
        <taxon>Eukaryota</taxon>
        <taxon>Sar</taxon>
        <taxon>Alveolata</taxon>
        <taxon>Dinophyceae</taxon>
        <taxon>Suessiales</taxon>
        <taxon>Symbiodiniaceae</taxon>
        <taxon>Symbiodinium</taxon>
    </lineage>
</organism>
<keyword evidence="5" id="KW-1185">Reference proteome</keyword>
<gene>
    <name evidence="4" type="ORF">AK812_SmicGene9340</name>
</gene>
<keyword evidence="2" id="KW-0812">Transmembrane</keyword>
<dbReference type="Gene3D" id="2.20.70.10">
    <property type="match status" value="1"/>
</dbReference>
<feature type="region of interest" description="Disordered" evidence="1">
    <location>
        <begin position="30"/>
        <end position="60"/>
    </location>
</feature>
<feature type="transmembrane region" description="Helical" evidence="2">
    <location>
        <begin position="323"/>
        <end position="340"/>
    </location>
</feature>
<dbReference type="Proteomes" id="UP000186817">
    <property type="component" value="Unassembled WGS sequence"/>
</dbReference>
<evidence type="ECO:0000313" key="4">
    <source>
        <dbReference type="EMBL" id="OLQ07240.1"/>
    </source>
</evidence>
<evidence type="ECO:0000256" key="1">
    <source>
        <dbReference type="SAM" id="MobiDB-lite"/>
    </source>
</evidence>
<dbReference type="InterPro" id="IPR036020">
    <property type="entry name" value="WW_dom_sf"/>
</dbReference>
<feature type="domain" description="WW" evidence="3">
    <location>
        <begin position="55"/>
        <end position="89"/>
    </location>
</feature>
<accession>A0A1Q9EIH9</accession>
<dbReference type="PROSITE" id="PS50020">
    <property type="entry name" value="WW_DOMAIN_2"/>
    <property type="match status" value="1"/>
</dbReference>
<keyword evidence="2" id="KW-0472">Membrane</keyword>
<keyword evidence="2" id="KW-1133">Transmembrane helix</keyword>
<dbReference type="SMART" id="SM00456">
    <property type="entry name" value="WW"/>
    <property type="match status" value="1"/>
</dbReference>
<feature type="compositionally biased region" description="Basic and acidic residues" evidence="1">
    <location>
        <begin position="129"/>
        <end position="140"/>
    </location>
</feature>
<dbReference type="PROSITE" id="PS01159">
    <property type="entry name" value="WW_DOMAIN_1"/>
    <property type="match status" value="1"/>
</dbReference>
<feature type="transmembrane region" description="Helical" evidence="2">
    <location>
        <begin position="372"/>
        <end position="399"/>
    </location>
</feature>
<dbReference type="InterPro" id="IPR001202">
    <property type="entry name" value="WW_dom"/>
</dbReference>
<evidence type="ECO:0000259" key="3">
    <source>
        <dbReference type="PROSITE" id="PS50020"/>
    </source>
</evidence>
<dbReference type="OrthoDB" id="311069at2759"/>
<sequence>MPMSIDVMMSIYGSKQRAAISSKRLAPPLKVLQSHWEEEDDAPGGEEEEKPDSDAPLLPGWEQHWSEEHSCVYYWHKATKQSSWERPALPVQGGAEPQVAPITPGANQARAPDTPSHQCQDAGLYTSHSGHDAGTTERPPHAASVADQKAAVDAVHGPCRRSSSAKRALLAPLPAADATGGKAASLVKAAHRPIKAERPVQVRERGRKEELAQDLGFRRGESLRYEALTGAVAVSAALGAAAAVAGRSKSAALLARRSHAVKIYDTCIGRDHGNLVWGVWNLEFEPAKKYISDSGNNACKNDEVASSPRVEESGFSGGRVNSSVLRLLVLVLLVLIILIIRNNTISTIATAITIILLLIFASSSASSSSSSLILMPIIIIIVVIIIIIIFIITITSIFFSRLRGMQALRDRLPHRICGTGSASMPSVYLQDNEETQYSLGLDLVAGTPRRLVVKCCIHFALFAEMSAFYLYLEQLLVASEGVVAVSFNENSTGKTFADTKVRYTWELAIDGKMHTTSGKKRVFVDGRLLHEMTVQPVIRSRNFQYSWPIGRALKRSDSMLDKVMDRVASSARSSGKCLAARVRDWQTRLLD</sequence>
<dbReference type="Pfam" id="PF00397">
    <property type="entry name" value="WW"/>
    <property type="match status" value="1"/>
</dbReference>
<comment type="caution">
    <text evidence="4">The sequence shown here is derived from an EMBL/GenBank/DDBJ whole genome shotgun (WGS) entry which is preliminary data.</text>
</comment>
<dbReference type="EMBL" id="LSRX01000143">
    <property type="protein sequence ID" value="OLQ07240.1"/>
    <property type="molecule type" value="Genomic_DNA"/>
</dbReference>